<dbReference type="Proteomes" id="UP000187465">
    <property type="component" value="Unassembled WGS sequence"/>
</dbReference>
<dbReference type="AlphaFoldDB" id="A0A1R0X0C7"/>
<comment type="caution">
    <text evidence="1">The sequence shown here is derived from an EMBL/GenBank/DDBJ whole genome shotgun (WGS) entry which is preliminary data.</text>
</comment>
<organism evidence="1 2">
    <name type="scientific">Paenibacillus odorifer</name>
    <dbReference type="NCBI Taxonomy" id="189426"/>
    <lineage>
        <taxon>Bacteria</taxon>
        <taxon>Bacillati</taxon>
        <taxon>Bacillota</taxon>
        <taxon>Bacilli</taxon>
        <taxon>Bacillales</taxon>
        <taxon>Paenibacillaceae</taxon>
        <taxon>Paenibacillus</taxon>
    </lineage>
</organism>
<name>A0A1R0X0C7_9BACL</name>
<dbReference type="InterPro" id="IPR021146">
    <property type="entry name" value="Phage_gp6-like_head-tail"/>
</dbReference>
<dbReference type="EMBL" id="MKQP01000045">
    <property type="protein sequence ID" value="OMD25468.1"/>
    <property type="molecule type" value="Genomic_DNA"/>
</dbReference>
<proteinExistence type="predicted"/>
<evidence type="ECO:0000313" key="1">
    <source>
        <dbReference type="EMBL" id="OMD25468.1"/>
    </source>
</evidence>
<dbReference type="Pfam" id="PF05135">
    <property type="entry name" value="Phage_connect_1"/>
    <property type="match status" value="1"/>
</dbReference>
<dbReference type="RefSeq" id="WP_036684239.1">
    <property type="nucleotide sequence ID" value="NZ_MKQP01000045.1"/>
</dbReference>
<gene>
    <name evidence="1" type="ORF">BJP51_04265</name>
</gene>
<evidence type="ECO:0000313" key="2">
    <source>
        <dbReference type="Proteomes" id="UP000187465"/>
    </source>
</evidence>
<evidence type="ECO:0008006" key="3">
    <source>
        <dbReference type="Google" id="ProtNLM"/>
    </source>
</evidence>
<accession>A0A1R0X0C7</accession>
<protein>
    <recommendedName>
        <fullName evidence="3">DNA-packaging protein</fullName>
    </recommendedName>
</protein>
<sequence>MPEEIQKYLIRLKQLLLIPFEDTSKDSRLLFVLETIVQEIKTYCNIPSIPEALDNVVLHIAEDYYRTKYPTEFEQTAPAVTSIKRGDVTTAFGSAKATVTVGSGAAFVRNYAAQLQAFRRLRW</sequence>
<reference evidence="1 2" key="1">
    <citation type="submission" date="2016-10" db="EMBL/GenBank/DDBJ databases">
        <title>Paenibacillus species isolates.</title>
        <authorList>
            <person name="Beno S.M."/>
        </authorList>
    </citation>
    <scope>NUCLEOTIDE SEQUENCE [LARGE SCALE GENOMIC DNA]</scope>
    <source>
        <strain evidence="1 2">FSL H7-0604</strain>
    </source>
</reference>